<proteinExistence type="predicted"/>
<evidence type="ECO:0000313" key="3">
    <source>
        <dbReference type="EMBL" id="CDW82704.1"/>
    </source>
</evidence>
<name>A0A078AKG1_STYLE</name>
<organism evidence="3 4">
    <name type="scientific">Stylonychia lemnae</name>
    <name type="common">Ciliate</name>
    <dbReference type="NCBI Taxonomy" id="5949"/>
    <lineage>
        <taxon>Eukaryota</taxon>
        <taxon>Sar</taxon>
        <taxon>Alveolata</taxon>
        <taxon>Ciliophora</taxon>
        <taxon>Intramacronucleata</taxon>
        <taxon>Spirotrichea</taxon>
        <taxon>Stichotrichia</taxon>
        <taxon>Sporadotrichida</taxon>
        <taxon>Oxytrichidae</taxon>
        <taxon>Stylonychinae</taxon>
        <taxon>Stylonychia</taxon>
    </lineage>
</organism>
<dbReference type="AlphaFoldDB" id="A0A078AKG1"/>
<dbReference type="EMBL" id="CCKQ01011166">
    <property type="protein sequence ID" value="CDW82704.1"/>
    <property type="molecule type" value="Genomic_DNA"/>
</dbReference>
<dbReference type="Proteomes" id="UP000039865">
    <property type="component" value="Unassembled WGS sequence"/>
</dbReference>
<evidence type="ECO:0000256" key="2">
    <source>
        <dbReference type="SAM" id="MobiDB-lite"/>
    </source>
</evidence>
<accession>A0A078AKG1</accession>
<evidence type="ECO:0000256" key="1">
    <source>
        <dbReference type="SAM" id="Coils"/>
    </source>
</evidence>
<protein>
    <submittedName>
        <fullName evidence="3">Uncharacterized protein</fullName>
    </submittedName>
</protein>
<dbReference type="InParanoid" id="A0A078AKG1"/>
<feature type="compositionally biased region" description="Basic and acidic residues" evidence="2">
    <location>
        <begin position="350"/>
        <end position="365"/>
    </location>
</feature>
<sequence length="597" mass="70425">MSTKGIITGILMHQKTQVSNSNLHKNTTVIAPFYRPGSTVSPDQRQTTLMSQQNANQITPYTQSLMNTNTKTVKFSKNSDSKRPFSQVQVSHRYTNSHHDNYFNRQKHLIKDEVVTTIMNSLLNKNPKINQDFLQKLCRREVDQAYDRQQVLNGKGIVDLEARILSIITSEVNVIKQNSIEVDQHNHYLKNTKAFGGGSQSEKKSLTGRGILRSNQSQDAGPFSQRGLFQTQNQKNTLSTTYKEGFQGLDDPGQSYREATPKQTSLHFADFSIHQNLKGAILEQHRQQMKGFYGYQMNQQLRKLQDDQSDDKKFAEFKKFEGSMQSKQEKLQALKKRRQMIQSAQGLRRQHQDHMRSLQKDRNSENQEDQQLIARNIRDLFDERIQQMHQRGEKVSNQEYIKHQMLLSQHKLSSERMNELNHDQNFIKSIGFAKTNKPKANLEAQGTIFDQFYNRQPHKAFELARKQELKSKEMIQNLENKQNQKLEQETKRLDLQEQEVKIKGMVKDFQERTMRHQINKDIQWNQRSQMRDQISKLQKELVENDKYQKQHEKEDKDYELQQWNIQQERRKQMIENQQSVKKLAEQQNKRRFLESLQ</sequence>
<keyword evidence="1" id="KW-0175">Coiled coil</keyword>
<gene>
    <name evidence="3" type="primary">Contig13093.g13958</name>
    <name evidence="3" type="ORF">STYLEM_11737</name>
</gene>
<reference evidence="3 4" key="1">
    <citation type="submission" date="2014-06" db="EMBL/GenBank/DDBJ databases">
        <authorList>
            <person name="Swart Estienne"/>
        </authorList>
    </citation>
    <scope>NUCLEOTIDE SEQUENCE [LARGE SCALE GENOMIC DNA]</scope>
    <source>
        <strain evidence="3 4">130c</strain>
    </source>
</reference>
<evidence type="ECO:0000313" key="4">
    <source>
        <dbReference type="Proteomes" id="UP000039865"/>
    </source>
</evidence>
<feature type="coiled-coil region" evidence="1">
    <location>
        <begin position="464"/>
        <end position="503"/>
    </location>
</feature>
<feature type="region of interest" description="Disordered" evidence="2">
    <location>
        <begin position="335"/>
        <end position="369"/>
    </location>
</feature>
<keyword evidence="4" id="KW-1185">Reference proteome</keyword>